<protein>
    <submittedName>
        <fullName evidence="4">Excalibur calcium-binding domain-containing protein</fullName>
    </submittedName>
</protein>
<dbReference type="InterPro" id="IPR008613">
    <property type="entry name" value="Excalibur_Ca-bd_domain"/>
</dbReference>
<evidence type="ECO:0000259" key="3">
    <source>
        <dbReference type="SMART" id="SM00894"/>
    </source>
</evidence>
<sequence length="149" mass="14825">MTTPHGKQSPMKKRTAGLALATVTGLSALSATPAFAMTTPYATCGDAAADGVYNIPAGDPLYSPDLDRDGDGIACENSESTPSDPPTTDPSQPPAPTDTGMPMPEGGVDAGVAAEKGTDFGSVALAGGFMLAAAGAGTFVIRRRSGNHA</sequence>
<dbReference type="EMBL" id="CP076456">
    <property type="protein sequence ID" value="QWQ36434.1"/>
    <property type="molecule type" value="Genomic_DNA"/>
</dbReference>
<dbReference type="KEGG" id="asun:KG104_00930"/>
<feature type="region of interest" description="Disordered" evidence="1">
    <location>
        <begin position="56"/>
        <end position="114"/>
    </location>
</feature>
<evidence type="ECO:0000256" key="2">
    <source>
        <dbReference type="SAM" id="SignalP"/>
    </source>
</evidence>
<dbReference type="Proteomes" id="UP000680588">
    <property type="component" value="Chromosome"/>
</dbReference>
<feature type="domain" description="Excalibur calcium-binding" evidence="3">
    <location>
        <begin position="40"/>
        <end position="76"/>
    </location>
</feature>
<dbReference type="SMART" id="SM00894">
    <property type="entry name" value="Excalibur"/>
    <property type="match status" value="1"/>
</dbReference>
<keyword evidence="5" id="KW-1185">Reference proteome</keyword>
<gene>
    <name evidence="4" type="ORF">KG104_00930</name>
</gene>
<feature type="signal peptide" evidence="2">
    <location>
        <begin position="1"/>
        <end position="36"/>
    </location>
</feature>
<evidence type="ECO:0000256" key="1">
    <source>
        <dbReference type="SAM" id="MobiDB-lite"/>
    </source>
</evidence>
<proteinExistence type="predicted"/>
<organism evidence="4 5">
    <name type="scientific">Arthrobacter sunyaminii</name>
    <dbReference type="NCBI Taxonomy" id="2816859"/>
    <lineage>
        <taxon>Bacteria</taxon>
        <taxon>Bacillati</taxon>
        <taxon>Actinomycetota</taxon>
        <taxon>Actinomycetes</taxon>
        <taxon>Micrococcales</taxon>
        <taxon>Micrococcaceae</taxon>
        <taxon>Arthrobacter</taxon>
    </lineage>
</organism>
<evidence type="ECO:0000313" key="5">
    <source>
        <dbReference type="Proteomes" id="UP000680588"/>
    </source>
</evidence>
<feature type="chain" id="PRO_5037663059" evidence="2">
    <location>
        <begin position="37"/>
        <end position="149"/>
    </location>
</feature>
<dbReference type="Pfam" id="PF05901">
    <property type="entry name" value="Excalibur"/>
    <property type="match status" value="1"/>
</dbReference>
<evidence type="ECO:0000313" key="4">
    <source>
        <dbReference type="EMBL" id="QWQ36434.1"/>
    </source>
</evidence>
<reference evidence="4" key="1">
    <citation type="submission" date="2021-06" db="EMBL/GenBank/DDBJ databases">
        <title>Novel species in genus Arthrobacter.</title>
        <authorList>
            <person name="Zhang G."/>
        </authorList>
    </citation>
    <scope>NUCLEOTIDE SEQUENCE</scope>
    <source>
        <strain evidence="4">Zg-ZUI122</strain>
    </source>
</reference>
<keyword evidence="2" id="KW-0732">Signal</keyword>
<name>A0A975S5Y6_9MICC</name>
<accession>A0A975S5Y6</accession>
<dbReference type="AlphaFoldDB" id="A0A975S5Y6"/>
<feature type="compositionally biased region" description="Pro residues" evidence="1">
    <location>
        <begin position="83"/>
        <end position="96"/>
    </location>
</feature>